<evidence type="ECO:0000313" key="1">
    <source>
        <dbReference type="EMBL" id="ADE40309.1"/>
    </source>
</evidence>
<dbReference type="AlphaFoldDB" id="D5BNB6"/>
<organism evidence="1 2">
    <name type="scientific">Puniceispirillum marinum (strain IMCC1322)</name>
    <dbReference type="NCBI Taxonomy" id="488538"/>
    <lineage>
        <taxon>Bacteria</taxon>
        <taxon>Pseudomonadati</taxon>
        <taxon>Pseudomonadota</taxon>
        <taxon>Alphaproteobacteria</taxon>
        <taxon>Candidatus Puniceispirillales</taxon>
        <taxon>Candidatus Puniceispirillaceae</taxon>
        <taxon>Candidatus Puniceispirillum</taxon>
    </lineage>
</organism>
<dbReference type="Proteomes" id="UP000007460">
    <property type="component" value="Chromosome"/>
</dbReference>
<evidence type="ECO:0000313" key="2">
    <source>
        <dbReference type="Proteomes" id="UP000007460"/>
    </source>
</evidence>
<name>D5BNB6_PUNMI</name>
<keyword evidence="2" id="KW-1185">Reference proteome</keyword>
<accession>D5BNB6</accession>
<dbReference type="HOGENOM" id="CLU_2344593_0_0_5"/>
<dbReference type="OrthoDB" id="9973505at2"/>
<dbReference type="RefSeq" id="WP_013046936.1">
    <property type="nucleotide sequence ID" value="NC_014010.1"/>
</dbReference>
<dbReference type="KEGG" id="apb:SAR116_2066"/>
<dbReference type="EMBL" id="CP001751">
    <property type="protein sequence ID" value="ADE40309.1"/>
    <property type="molecule type" value="Genomic_DNA"/>
</dbReference>
<reference evidence="1 2" key="1">
    <citation type="journal article" date="2010" name="J. Bacteriol.">
        <title>Complete genome sequence of "Candidatus Puniceispirillum marinum" IMCC1322, a representative of the SAR116 clade in the Alphaproteobacteria.</title>
        <authorList>
            <person name="Oh H.M."/>
            <person name="Kwon K.K."/>
            <person name="Kang I."/>
            <person name="Kang S.G."/>
            <person name="Lee J.H."/>
            <person name="Kim S.J."/>
            <person name="Cho J.C."/>
        </authorList>
    </citation>
    <scope>NUCLEOTIDE SEQUENCE [LARGE SCALE GENOMIC DNA]</scope>
    <source>
        <strain evidence="1 2">IMCC1322</strain>
    </source>
</reference>
<sequence length="97" mass="11026">MTTDSRRATNALLPDADFDDTTSDLATQESALMDALVVLLKNFSDYTPPRVRLDGDIVIPLDVDLKKNRERTKNLADAMSEWMSRDLGPRRSRTWVE</sequence>
<proteinExistence type="predicted"/>
<dbReference type="STRING" id="488538.SAR116_2066"/>
<protein>
    <submittedName>
        <fullName evidence="1">Phenazine biosynthesis protein, PhzF family</fullName>
    </submittedName>
</protein>
<gene>
    <name evidence="1" type="ordered locus">SAR116_2066</name>
</gene>